<dbReference type="InterPro" id="IPR000719">
    <property type="entry name" value="Prot_kinase_dom"/>
</dbReference>
<evidence type="ECO:0000313" key="3">
    <source>
        <dbReference type="EMBL" id="KAK8863747.1"/>
    </source>
</evidence>
<gene>
    <name evidence="3" type="ORF">M9Y10_011437</name>
</gene>
<name>A0ABR2IJB7_9EUKA</name>
<keyword evidence="4" id="KW-1185">Reference proteome</keyword>
<keyword evidence="1" id="KW-1133">Transmembrane helix</keyword>
<dbReference type="Proteomes" id="UP001470230">
    <property type="component" value="Unassembled WGS sequence"/>
</dbReference>
<keyword evidence="1" id="KW-0472">Membrane</keyword>
<feature type="domain" description="Protein kinase" evidence="2">
    <location>
        <begin position="1"/>
        <end position="218"/>
    </location>
</feature>
<organism evidence="3 4">
    <name type="scientific">Tritrichomonas musculus</name>
    <dbReference type="NCBI Taxonomy" id="1915356"/>
    <lineage>
        <taxon>Eukaryota</taxon>
        <taxon>Metamonada</taxon>
        <taxon>Parabasalia</taxon>
        <taxon>Tritrichomonadida</taxon>
        <taxon>Tritrichomonadidae</taxon>
        <taxon>Tritrichomonas</taxon>
    </lineage>
</organism>
<reference evidence="3 4" key="1">
    <citation type="submission" date="2024-04" db="EMBL/GenBank/DDBJ databases">
        <title>Tritrichomonas musculus Genome.</title>
        <authorList>
            <person name="Alves-Ferreira E."/>
            <person name="Grigg M."/>
            <person name="Lorenzi H."/>
            <person name="Galac M."/>
        </authorList>
    </citation>
    <scope>NUCLEOTIDE SEQUENCE [LARGE SCALE GENOMIC DNA]</scope>
    <source>
        <strain evidence="3 4">EAF2021</strain>
    </source>
</reference>
<dbReference type="EMBL" id="JAPFFF010000017">
    <property type="protein sequence ID" value="KAK8863747.1"/>
    <property type="molecule type" value="Genomic_DNA"/>
</dbReference>
<evidence type="ECO:0000259" key="2">
    <source>
        <dbReference type="PROSITE" id="PS50011"/>
    </source>
</evidence>
<feature type="transmembrane region" description="Helical" evidence="1">
    <location>
        <begin position="53"/>
        <end position="72"/>
    </location>
</feature>
<proteinExistence type="predicted"/>
<dbReference type="PROSITE" id="PS50011">
    <property type="entry name" value="PROTEIN_KINASE_DOM"/>
    <property type="match status" value="1"/>
</dbReference>
<feature type="transmembrane region" description="Helical" evidence="1">
    <location>
        <begin position="141"/>
        <end position="161"/>
    </location>
</feature>
<dbReference type="InterPro" id="IPR008271">
    <property type="entry name" value="Ser/Thr_kinase_AS"/>
</dbReference>
<dbReference type="PANTHER" id="PTHR24347">
    <property type="entry name" value="SERINE/THREONINE-PROTEIN KINASE"/>
    <property type="match status" value="1"/>
</dbReference>
<dbReference type="SMART" id="SM00220">
    <property type="entry name" value="S_TKc"/>
    <property type="match status" value="1"/>
</dbReference>
<dbReference type="PROSITE" id="PS00108">
    <property type="entry name" value="PROTEIN_KINASE_ST"/>
    <property type="match status" value="1"/>
</dbReference>
<protein>
    <recommendedName>
        <fullName evidence="2">Protein kinase domain-containing protein</fullName>
    </recommendedName>
</protein>
<sequence length="237" mass="26921">MDENVPREITITRELDNPFCLKILHSFKSISENYIVVMPLADESLTTSNSPQITVVGAITLLLNIGTALNYMHSLNIVHRDVKPQNILLFSENESYVLCDFSISTKLKNSDEKVISKVGTSFFMAPEVGYNKEYSPKPADMWALGISVYWLLFGVLPFNLLENIDQDNHVNKMAFEMDLQFPSIPIVPNELKRIISHLLDKNCQTRMTASQLISDRFLIDQSKSFQEALNFLKNGTL</sequence>
<dbReference type="Pfam" id="PF00069">
    <property type="entry name" value="Pkinase"/>
    <property type="match status" value="1"/>
</dbReference>
<dbReference type="SUPFAM" id="SSF56112">
    <property type="entry name" value="Protein kinase-like (PK-like)"/>
    <property type="match status" value="1"/>
</dbReference>
<keyword evidence="1" id="KW-0812">Transmembrane</keyword>
<evidence type="ECO:0000256" key="1">
    <source>
        <dbReference type="SAM" id="Phobius"/>
    </source>
</evidence>
<evidence type="ECO:0000313" key="4">
    <source>
        <dbReference type="Proteomes" id="UP001470230"/>
    </source>
</evidence>
<accession>A0ABR2IJB7</accession>
<dbReference type="Gene3D" id="1.10.510.10">
    <property type="entry name" value="Transferase(Phosphotransferase) domain 1"/>
    <property type="match status" value="1"/>
</dbReference>
<dbReference type="InterPro" id="IPR011009">
    <property type="entry name" value="Kinase-like_dom_sf"/>
</dbReference>
<comment type="caution">
    <text evidence="3">The sequence shown here is derived from an EMBL/GenBank/DDBJ whole genome shotgun (WGS) entry which is preliminary data.</text>
</comment>